<name>A0A0F9GG90_9ZZZZ</name>
<proteinExistence type="predicted"/>
<sequence length="185" mass="21693">MNNYPTAEEMETMYIPTAAEMKIRHRTKEFNDGGYLGVVHFDWERTAKCKYPDHSTYTFWNRGETLEECIQTKIGLIRLRAAFTHWKENQAEKSPAFSKKLFQANPYVHIGDLRNKSYYLDDSSEIVKCLKYISTFSGDESVDDDLIFDVFVALRRHNIDSPYEKDGEQIDLLGKYPLHILHVLR</sequence>
<organism evidence="1">
    <name type="scientific">marine sediment metagenome</name>
    <dbReference type="NCBI Taxonomy" id="412755"/>
    <lineage>
        <taxon>unclassified sequences</taxon>
        <taxon>metagenomes</taxon>
        <taxon>ecological metagenomes</taxon>
    </lineage>
</organism>
<evidence type="ECO:0000313" key="1">
    <source>
        <dbReference type="EMBL" id="KKL68445.1"/>
    </source>
</evidence>
<accession>A0A0F9GG90</accession>
<reference evidence="1" key="1">
    <citation type="journal article" date="2015" name="Nature">
        <title>Complex archaea that bridge the gap between prokaryotes and eukaryotes.</title>
        <authorList>
            <person name="Spang A."/>
            <person name="Saw J.H."/>
            <person name="Jorgensen S.L."/>
            <person name="Zaremba-Niedzwiedzka K."/>
            <person name="Martijn J."/>
            <person name="Lind A.E."/>
            <person name="van Eijk R."/>
            <person name="Schleper C."/>
            <person name="Guy L."/>
            <person name="Ettema T.J."/>
        </authorList>
    </citation>
    <scope>NUCLEOTIDE SEQUENCE</scope>
</reference>
<dbReference type="AlphaFoldDB" id="A0A0F9GG90"/>
<feature type="non-terminal residue" evidence="1">
    <location>
        <position position="185"/>
    </location>
</feature>
<protein>
    <submittedName>
        <fullName evidence="1">Uncharacterized protein</fullName>
    </submittedName>
</protein>
<comment type="caution">
    <text evidence="1">The sequence shown here is derived from an EMBL/GenBank/DDBJ whole genome shotgun (WGS) entry which is preliminary data.</text>
</comment>
<dbReference type="EMBL" id="LAZR01026528">
    <property type="protein sequence ID" value="KKL68445.1"/>
    <property type="molecule type" value="Genomic_DNA"/>
</dbReference>
<gene>
    <name evidence="1" type="ORF">LCGC14_2124870</name>
</gene>